<dbReference type="InterPro" id="IPR041490">
    <property type="entry name" value="KstR2_TetR_C"/>
</dbReference>
<name>A0A5B1M531_9ACTN</name>
<evidence type="ECO:0000313" key="4">
    <source>
        <dbReference type="EMBL" id="KAA1427834.1"/>
    </source>
</evidence>
<dbReference type="SUPFAM" id="SSF48498">
    <property type="entry name" value="Tetracyclin repressor-like, C-terminal domain"/>
    <property type="match status" value="1"/>
</dbReference>
<keyword evidence="1 2" id="KW-0238">DNA-binding</keyword>
<dbReference type="Pfam" id="PF17932">
    <property type="entry name" value="TetR_C_24"/>
    <property type="match status" value="1"/>
</dbReference>
<dbReference type="Pfam" id="PF00440">
    <property type="entry name" value="TetR_N"/>
    <property type="match status" value="1"/>
</dbReference>
<feature type="domain" description="HTH tetR-type" evidence="3">
    <location>
        <begin position="13"/>
        <end position="73"/>
    </location>
</feature>
<evidence type="ECO:0000259" key="3">
    <source>
        <dbReference type="PROSITE" id="PS50977"/>
    </source>
</evidence>
<reference evidence="4 5" key="1">
    <citation type="submission" date="2019-09" db="EMBL/GenBank/DDBJ databases">
        <title>Nocardioides panacisoli sp. nov., isolated from the soil of a ginseng field.</title>
        <authorList>
            <person name="Cho C."/>
        </authorList>
    </citation>
    <scope>NUCLEOTIDE SEQUENCE [LARGE SCALE GENOMIC DNA]</scope>
    <source>
        <strain evidence="4 5">BN140041</strain>
    </source>
</reference>
<accession>A0A5B1M531</accession>
<dbReference type="AlphaFoldDB" id="A0A5B1M531"/>
<comment type="caution">
    <text evidence="4">The sequence shown here is derived from an EMBL/GenBank/DDBJ whole genome shotgun (WGS) entry which is preliminary data.</text>
</comment>
<dbReference type="InterPro" id="IPR001647">
    <property type="entry name" value="HTH_TetR"/>
</dbReference>
<dbReference type="InterPro" id="IPR009057">
    <property type="entry name" value="Homeodomain-like_sf"/>
</dbReference>
<dbReference type="PROSITE" id="PS50977">
    <property type="entry name" value="HTH_TETR_2"/>
    <property type="match status" value="1"/>
</dbReference>
<dbReference type="GO" id="GO:0000976">
    <property type="term" value="F:transcription cis-regulatory region binding"/>
    <property type="evidence" value="ECO:0007669"/>
    <property type="project" value="TreeGrafter"/>
</dbReference>
<dbReference type="EMBL" id="VUJW01000003">
    <property type="protein sequence ID" value="KAA1427834.1"/>
    <property type="molecule type" value="Genomic_DNA"/>
</dbReference>
<dbReference type="Proteomes" id="UP000324351">
    <property type="component" value="Unassembled WGS sequence"/>
</dbReference>
<dbReference type="PANTHER" id="PTHR30055">
    <property type="entry name" value="HTH-TYPE TRANSCRIPTIONAL REGULATOR RUTR"/>
    <property type="match status" value="1"/>
</dbReference>
<dbReference type="SUPFAM" id="SSF46689">
    <property type="entry name" value="Homeodomain-like"/>
    <property type="match status" value="1"/>
</dbReference>
<dbReference type="PANTHER" id="PTHR30055:SF200">
    <property type="entry name" value="HTH-TYPE TRANSCRIPTIONAL REPRESSOR BDCR"/>
    <property type="match status" value="1"/>
</dbReference>
<reference evidence="4 5" key="2">
    <citation type="submission" date="2019-09" db="EMBL/GenBank/DDBJ databases">
        <authorList>
            <person name="Jin C."/>
        </authorList>
    </citation>
    <scope>NUCLEOTIDE SEQUENCE [LARGE SCALE GENOMIC DNA]</scope>
    <source>
        <strain evidence="4 5">BN140041</strain>
    </source>
</reference>
<sequence length="201" mass="21865">MTGTAARTRPHADETRNRLMDAAAAAFAERGFHGTSTRDIAAAAGLSPAAVYVHHRSKEELLHQISLRGHVATLELMRHAIASTDDPTGQLIAVVRSFAAYHARANTSARVINYELAALSEDHLAEVLEIRRTITAELRGVVERGVASGAFDTANPRLAATALLSLGIDVARWYREEREWSPDDIGTQYADLALRMVGAQR</sequence>
<protein>
    <submittedName>
        <fullName evidence="4">TetR/AcrR family transcriptional regulator</fullName>
    </submittedName>
</protein>
<dbReference type="RefSeq" id="WP_149750296.1">
    <property type="nucleotide sequence ID" value="NZ_VUJW01000003.1"/>
</dbReference>
<dbReference type="GO" id="GO:0003700">
    <property type="term" value="F:DNA-binding transcription factor activity"/>
    <property type="evidence" value="ECO:0007669"/>
    <property type="project" value="TreeGrafter"/>
</dbReference>
<feature type="DNA-binding region" description="H-T-H motif" evidence="2">
    <location>
        <begin position="36"/>
        <end position="55"/>
    </location>
</feature>
<evidence type="ECO:0000313" key="5">
    <source>
        <dbReference type="Proteomes" id="UP000324351"/>
    </source>
</evidence>
<dbReference type="Gene3D" id="1.10.357.10">
    <property type="entry name" value="Tetracycline Repressor, domain 2"/>
    <property type="match status" value="1"/>
</dbReference>
<evidence type="ECO:0000256" key="2">
    <source>
        <dbReference type="PROSITE-ProRule" id="PRU00335"/>
    </source>
</evidence>
<proteinExistence type="predicted"/>
<dbReference type="InterPro" id="IPR050109">
    <property type="entry name" value="HTH-type_TetR-like_transc_reg"/>
</dbReference>
<dbReference type="PRINTS" id="PR00455">
    <property type="entry name" value="HTHTETR"/>
</dbReference>
<keyword evidence="5" id="KW-1185">Reference proteome</keyword>
<organism evidence="4 5">
    <name type="scientific">Nocardioides antri</name>
    <dbReference type="NCBI Taxonomy" id="2607659"/>
    <lineage>
        <taxon>Bacteria</taxon>
        <taxon>Bacillati</taxon>
        <taxon>Actinomycetota</taxon>
        <taxon>Actinomycetes</taxon>
        <taxon>Propionibacteriales</taxon>
        <taxon>Nocardioidaceae</taxon>
        <taxon>Nocardioides</taxon>
    </lineage>
</organism>
<gene>
    <name evidence="4" type="ORF">F0U47_10450</name>
</gene>
<dbReference type="InterPro" id="IPR036271">
    <property type="entry name" value="Tet_transcr_reg_TetR-rel_C_sf"/>
</dbReference>
<evidence type="ECO:0000256" key="1">
    <source>
        <dbReference type="ARBA" id="ARBA00023125"/>
    </source>
</evidence>